<evidence type="ECO:0000313" key="2">
    <source>
        <dbReference type="EMBL" id="BAV87275.1"/>
    </source>
</evidence>
<evidence type="ECO:0000256" key="1">
    <source>
        <dbReference type="SAM" id="Phobius"/>
    </source>
</evidence>
<accession>A0A2Z5QXU0</accession>
<proteinExistence type="predicted"/>
<evidence type="ECO:0000313" key="3">
    <source>
        <dbReference type="Proteomes" id="UP000250241"/>
    </source>
</evidence>
<keyword evidence="1" id="KW-1133">Transmembrane helix</keyword>
<dbReference type="PANTHER" id="PTHR31272">
    <property type="entry name" value="CYTOCHROME C-TYPE BIOGENESIS PROTEIN HI_1454-RELATED"/>
    <property type="match status" value="1"/>
</dbReference>
<name>A0A2Z5QXU0_9MICC</name>
<dbReference type="KEGG" id="raj:RA11412_0976"/>
<dbReference type="PANTHER" id="PTHR31272:SF4">
    <property type="entry name" value="CYTOCHROME C-TYPE BIOGENESIS PROTEIN HI_1454-RELATED"/>
    <property type="match status" value="1"/>
</dbReference>
<dbReference type="InterPro" id="IPR051790">
    <property type="entry name" value="Cytochrome_c-biogenesis_DsbD"/>
</dbReference>
<sequence>MGRLSILQVDKRFHTRPGTGLWGAPVLGVTFGLGWAPCIGPTFAAVQTLVFTGGAATFKAVVLTFAYCLGLGVPFLLVAYFAARGVNTTGWASTHKRGIQRAGGAMLILIGILILTGAWNHLMAWVQAALPVYELPI</sequence>
<dbReference type="AlphaFoldDB" id="A0A2Z5QXU0"/>
<feature type="transmembrane region" description="Helical" evidence="1">
    <location>
        <begin position="104"/>
        <end position="126"/>
    </location>
</feature>
<organism evidence="2 3">
    <name type="scientific">Rothia aeria</name>
    <dbReference type="NCBI Taxonomy" id="172042"/>
    <lineage>
        <taxon>Bacteria</taxon>
        <taxon>Bacillati</taxon>
        <taxon>Actinomycetota</taxon>
        <taxon>Actinomycetes</taxon>
        <taxon>Micrococcales</taxon>
        <taxon>Micrococcaceae</taxon>
        <taxon>Rothia</taxon>
    </lineage>
</organism>
<feature type="transmembrane region" description="Helical" evidence="1">
    <location>
        <begin position="58"/>
        <end position="83"/>
    </location>
</feature>
<feature type="transmembrane region" description="Helical" evidence="1">
    <location>
        <begin position="21"/>
        <end position="46"/>
    </location>
</feature>
<keyword evidence="3" id="KW-1185">Reference proteome</keyword>
<gene>
    <name evidence="2" type="ORF">RA11412_0976</name>
</gene>
<protein>
    <submittedName>
        <fullName evidence="2">Cytochrome C-type biogenesis protein CcdA</fullName>
    </submittedName>
</protein>
<keyword evidence="1" id="KW-0812">Transmembrane</keyword>
<keyword evidence="1" id="KW-0472">Membrane</keyword>
<dbReference type="EMBL" id="AP017895">
    <property type="protein sequence ID" value="BAV87275.1"/>
    <property type="molecule type" value="Genomic_DNA"/>
</dbReference>
<dbReference type="Proteomes" id="UP000250241">
    <property type="component" value="Chromosome"/>
</dbReference>
<reference evidence="2 3" key="1">
    <citation type="submission" date="2016-10" db="EMBL/GenBank/DDBJ databases">
        <title>Genome sequence of Rothia aeria strain JCM11412.</title>
        <authorList>
            <person name="Nambu T."/>
        </authorList>
    </citation>
    <scope>NUCLEOTIDE SEQUENCE [LARGE SCALE GENOMIC DNA]</scope>
    <source>
        <strain evidence="2 3">JCM 11412</strain>
    </source>
</reference>